<keyword evidence="4" id="KW-1185">Reference proteome</keyword>
<dbReference type="Pfam" id="PF04023">
    <property type="entry name" value="FeoA"/>
    <property type="match status" value="1"/>
</dbReference>
<comment type="caution">
    <text evidence="3">The sequence shown here is derived from an EMBL/GenBank/DDBJ whole genome shotgun (WGS) entry which is preliminary data.</text>
</comment>
<dbReference type="Gene3D" id="2.30.30.90">
    <property type="match status" value="1"/>
</dbReference>
<dbReference type="InterPro" id="IPR038157">
    <property type="entry name" value="FeoA_core_dom"/>
</dbReference>
<evidence type="ECO:0000259" key="2">
    <source>
        <dbReference type="SMART" id="SM00899"/>
    </source>
</evidence>
<dbReference type="InterPro" id="IPR008988">
    <property type="entry name" value="Transcriptional_repressor_C"/>
</dbReference>
<accession>A0A5D8YZ63</accession>
<feature type="domain" description="Ferrous iron transporter FeoA-like" evidence="2">
    <location>
        <begin position="1"/>
        <end position="72"/>
    </location>
</feature>
<reference evidence="3 4" key="1">
    <citation type="submission" date="2019-08" db="EMBL/GenBank/DDBJ databases">
        <title>Draft genome sequence of Lysobacter sp. UKS-15.</title>
        <authorList>
            <person name="Im W.-T."/>
        </authorList>
    </citation>
    <scope>NUCLEOTIDE SEQUENCE [LARGE SCALE GENOMIC DNA]</scope>
    <source>
        <strain evidence="3 4">UKS-15</strain>
    </source>
</reference>
<name>A0A5D8YZ63_9GAMM</name>
<dbReference type="InterPro" id="IPR052713">
    <property type="entry name" value="FeoA"/>
</dbReference>
<dbReference type="AlphaFoldDB" id="A0A5D8YZ63"/>
<evidence type="ECO:0000313" key="4">
    <source>
        <dbReference type="Proteomes" id="UP000323164"/>
    </source>
</evidence>
<gene>
    <name evidence="3" type="ORF">FW784_10735</name>
</gene>
<sequence>MPYRTAATVIGVEDATANDSVARRLREIGFVAGERVEVVAAGPVGAEPLLVQVGYTRFALRRREAARVGVCVADPVRTAHTALGRETVES</sequence>
<dbReference type="InterPro" id="IPR007167">
    <property type="entry name" value="Fe-transptr_FeoA-like"/>
</dbReference>
<dbReference type="Proteomes" id="UP000323164">
    <property type="component" value="Unassembled WGS sequence"/>
</dbReference>
<protein>
    <submittedName>
        <fullName evidence="3">Ferrous iron transport protein A</fullName>
    </submittedName>
</protein>
<dbReference type="OrthoDB" id="559009at2"/>
<evidence type="ECO:0000313" key="3">
    <source>
        <dbReference type="EMBL" id="TZF87771.1"/>
    </source>
</evidence>
<dbReference type="PANTHER" id="PTHR42954:SF2">
    <property type="entry name" value="FE(2+) TRANSPORT PROTEIN A"/>
    <property type="match status" value="1"/>
</dbReference>
<dbReference type="GO" id="GO:0046914">
    <property type="term" value="F:transition metal ion binding"/>
    <property type="evidence" value="ECO:0007669"/>
    <property type="project" value="InterPro"/>
</dbReference>
<proteinExistence type="predicted"/>
<dbReference type="PANTHER" id="PTHR42954">
    <property type="entry name" value="FE(2+) TRANSPORT PROTEIN A"/>
    <property type="match status" value="1"/>
</dbReference>
<organism evidence="3 4">
    <name type="scientific">Cognatilysobacter lacus</name>
    <dbReference type="NCBI Taxonomy" id="1643323"/>
    <lineage>
        <taxon>Bacteria</taxon>
        <taxon>Pseudomonadati</taxon>
        <taxon>Pseudomonadota</taxon>
        <taxon>Gammaproteobacteria</taxon>
        <taxon>Lysobacterales</taxon>
        <taxon>Lysobacteraceae</taxon>
        <taxon>Cognatilysobacter</taxon>
    </lineage>
</organism>
<dbReference type="EMBL" id="VTRV01000126">
    <property type="protein sequence ID" value="TZF87771.1"/>
    <property type="molecule type" value="Genomic_DNA"/>
</dbReference>
<dbReference type="SMART" id="SM00899">
    <property type="entry name" value="FeoA"/>
    <property type="match status" value="1"/>
</dbReference>
<dbReference type="SUPFAM" id="SSF50037">
    <property type="entry name" value="C-terminal domain of transcriptional repressors"/>
    <property type="match status" value="1"/>
</dbReference>
<keyword evidence="1" id="KW-0408">Iron</keyword>
<evidence type="ECO:0000256" key="1">
    <source>
        <dbReference type="ARBA" id="ARBA00023004"/>
    </source>
</evidence>